<dbReference type="InterPro" id="IPR018744">
    <property type="entry name" value="DUF2293"/>
</dbReference>
<accession>A0A2N3PR55</accession>
<dbReference type="AlphaFoldDB" id="A0A2N3PR55"/>
<dbReference type="OrthoDB" id="1159372at2"/>
<keyword evidence="3" id="KW-1185">Reference proteome</keyword>
<name>A0A2N3PR55_9PROT</name>
<evidence type="ECO:0000313" key="3">
    <source>
        <dbReference type="Proteomes" id="UP000233293"/>
    </source>
</evidence>
<comment type="caution">
    <text evidence="2">The sequence shown here is derived from an EMBL/GenBank/DDBJ whole genome shotgun (WGS) entry which is preliminary data.</text>
</comment>
<gene>
    <name evidence="2" type="ORF">CWS72_19755</name>
</gene>
<feature type="domain" description="DUF2293" evidence="1">
    <location>
        <begin position="11"/>
        <end position="89"/>
    </location>
</feature>
<evidence type="ECO:0000259" key="1">
    <source>
        <dbReference type="Pfam" id="PF10056"/>
    </source>
</evidence>
<evidence type="ECO:0000313" key="2">
    <source>
        <dbReference type="EMBL" id="PKU22887.1"/>
    </source>
</evidence>
<reference evidence="3" key="1">
    <citation type="submission" date="2017-12" db="EMBL/GenBank/DDBJ databases">
        <title>Draft genome sequence of Telmatospirillum siberiense 26-4b1T, an acidotolerant peatland alphaproteobacterium potentially involved in sulfur cycling.</title>
        <authorList>
            <person name="Hausmann B."/>
            <person name="Pjevac P."/>
            <person name="Schreck K."/>
            <person name="Herbold C.W."/>
            <person name="Daims H."/>
            <person name="Wagner M."/>
            <person name="Pester M."/>
            <person name="Loy A."/>
        </authorList>
    </citation>
    <scope>NUCLEOTIDE SEQUENCE [LARGE SCALE GENOMIC DNA]</scope>
    <source>
        <strain evidence="3">26-4b1</strain>
    </source>
</reference>
<dbReference type="RefSeq" id="WP_101252360.1">
    <property type="nucleotide sequence ID" value="NZ_PIUM01000026.1"/>
</dbReference>
<dbReference type="Pfam" id="PF10056">
    <property type="entry name" value="DUF2293"/>
    <property type="match status" value="1"/>
</dbReference>
<dbReference type="Proteomes" id="UP000233293">
    <property type="component" value="Unassembled WGS sequence"/>
</dbReference>
<proteinExistence type="predicted"/>
<sequence length="100" mass="11272">MRRRTLLAAELAALAPLTPEGERQLILDHAEDSSGLRKALPSKAAWLSLVAFIRHNYSDYDTLLRDGYDVASARHFCLDEMNEVLRAWGCRRLVDGNSDD</sequence>
<dbReference type="EMBL" id="PIUM01000026">
    <property type="protein sequence ID" value="PKU22887.1"/>
    <property type="molecule type" value="Genomic_DNA"/>
</dbReference>
<organism evidence="2 3">
    <name type="scientific">Telmatospirillum siberiense</name>
    <dbReference type="NCBI Taxonomy" id="382514"/>
    <lineage>
        <taxon>Bacteria</taxon>
        <taxon>Pseudomonadati</taxon>
        <taxon>Pseudomonadota</taxon>
        <taxon>Alphaproteobacteria</taxon>
        <taxon>Rhodospirillales</taxon>
        <taxon>Rhodospirillaceae</taxon>
        <taxon>Telmatospirillum</taxon>
    </lineage>
</organism>
<protein>
    <submittedName>
        <fullName evidence="2">DUF2293 domain-containing protein</fullName>
    </submittedName>
</protein>